<dbReference type="InterPro" id="IPR007942">
    <property type="entry name" value="PLipase-like"/>
</dbReference>
<dbReference type="GO" id="GO:0007064">
    <property type="term" value="P:mitotic sister chromatid cohesion"/>
    <property type="evidence" value="ECO:0007669"/>
    <property type="project" value="InterPro"/>
</dbReference>
<dbReference type="GO" id="GO:0006281">
    <property type="term" value="P:DNA repair"/>
    <property type="evidence" value="ECO:0007669"/>
    <property type="project" value="UniProtKB-KW"/>
</dbReference>
<keyword evidence="6" id="KW-0539">Nucleus</keyword>
<dbReference type="AlphaFoldDB" id="A0AAU9LW72"/>
<evidence type="ECO:0000256" key="1">
    <source>
        <dbReference type="ARBA" id="ARBA00004123"/>
    </source>
</evidence>
<reference evidence="10 11" key="1">
    <citation type="submission" date="2022-01" db="EMBL/GenBank/DDBJ databases">
        <authorList>
            <person name="Xiong W."/>
            <person name="Schranz E."/>
        </authorList>
    </citation>
    <scope>NUCLEOTIDE SEQUENCE [LARGE SCALE GENOMIC DNA]</scope>
</reference>
<feature type="region of interest" description="Disordered" evidence="9">
    <location>
        <begin position="541"/>
        <end position="575"/>
    </location>
</feature>
<dbReference type="GO" id="GO:0051301">
    <property type="term" value="P:cell division"/>
    <property type="evidence" value="ECO:0007669"/>
    <property type="project" value="UniProtKB-KW"/>
</dbReference>
<dbReference type="Pfam" id="PF20168">
    <property type="entry name" value="PDS5"/>
    <property type="match status" value="1"/>
</dbReference>
<dbReference type="PANTHER" id="PTHR12663">
    <property type="entry name" value="ANDROGEN INDUCED INHIBITOR OF PROLIFERATION AS3 / PDS5-RELATED"/>
    <property type="match status" value="1"/>
</dbReference>
<dbReference type="GO" id="GO:0035825">
    <property type="term" value="P:homologous recombination"/>
    <property type="evidence" value="ECO:0007669"/>
    <property type="project" value="UniProtKB-ARBA"/>
</dbReference>
<feature type="coiled-coil region" evidence="8">
    <location>
        <begin position="501"/>
        <end position="535"/>
    </location>
</feature>
<feature type="region of interest" description="Disordered" evidence="9">
    <location>
        <begin position="279"/>
        <end position="300"/>
    </location>
</feature>
<gene>
    <name evidence="10" type="ORF">LVIROSA_LOCUS7619</name>
</gene>
<keyword evidence="3" id="KW-0227">DNA damage</keyword>
<dbReference type="InterPro" id="IPR039776">
    <property type="entry name" value="Pds5"/>
</dbReference>
<dbReference type="Proteomes" id="UP001157418">
    <property type="component" value="Unassembled WGS sequence"/>
</dbReference>
<evidence type="ECO:0000256" key="5">
    <source>
        <dbReference type="ARBA" id="ARBA00023204"/>
    </source>
</evidence>
<dbReference type="EMBL" id="CAKMRJ010000828">
    <property type="protein sequence ID" value="CAH1420128.1"/>
    <property type="molecule type" value="Genomic_DNA"/>
</dbReference>
<evidence type="ECO:0000256" key="4">
    <source>
        <dbReference type="ARBA" id="ARBA00022776"/>
    </source>
</evidence>
<keyword evidence="8" id="KW-0175">Coiled coil</keyword>
<dbReference type="SUPFAM" id="SSF48371">
    <property type="entry name" value="ARM repeat"/>
    <property type="match status" value="1"/>
</dbReference>
<evidence type="ECO:0000256" key="7">
    <source>
        <dbReference type="ARBA" id="ARBA00023306"/>
    </source>
</evidence>
<evidence type="ECO:0000256" key="8">
    <source>
        <dbReference type="SAM" id="Coils"/>
    </source>
</evidence>
<comment type="subcellular location">
    <subcellularLocation>
        <location evidence="1">Nucleus</location>
    </subcellularLocation>
</comment>
<accession>A0AAU9LW72</accession>
<keyword evidence="4" id="KW-0498">Mitosis</keyword>
<sequence length="575" mass="65041">MASRLSGFSGIQPENVLMDAVQRLLPLPSSCPELLDVLAHMEQNLSMVNQMPSESMKHAMHPIAEALIAKEVAGDRDMDVNISVVSCICEILRIMAPDPPYNDKQLQDFFELTTMTFEKLSSSSGGCYTRMTKVLKIFRKAKFPLLMLDLKIDKLVVQLFRQFLTVADFNPPVVVLEMEMIMSMIMKERDAPMAELVELLVMSVRNSNQIDLPVCWQLGEKVLKNCVAQLKSHLPDFVSKMGIPLQDYSNMVAQICNGIHFEDEKKTLLMSNDPIMSSKSKTGVKGKRKRKCTSPKKKASPLEVSSSESCIICVKGYNVKSNIAPILESIFMKHGDIAAECLFKTASVRESFLQVICEVVTQLQTNDEKTIISKMEEIERQVSEAEAANIHVSWLRSYLEAFCKRRESMEIKAKTGMLKKAAEMEVRERRAELMAAQKRFEKCMKVLDLVEKNLNHNILDSKTEQDLWVSSSVWLLDHHSYSHIQGGAKQMAHGPINTQRIEEVEANLEGVKNTIEELQQLCSQFTTLTKKIEEEYEKLRRSFENRGKSPINDEPDYHSGDRPSPPQKNGQGGSN</sequence>
<evidence type="ECO:0000256" key="3">
    <source>
        <dbReference type="ARBA" id="ARBA00022763"/>
    </source>
</evidence>
<dbReference type="InterPro" id="IPR016024">
    <property type="entry name" value="ARM-type_fold"/>
</dbReference>
<evidence type="ECO:0000256" key="2">
    <source>
        <dbReference type="ARBA" id="ARBA00022618"/>
    </source>
</evidence>
<evidence type="ECO:0000256" key="9">
    <source>
        <dbReference type="SAM" id="MobiDB-lite"/>
    </source>
</evidence>
<dbReference type="PANTHER" id="PTHR12663:SF63">
    <property type="entry name" value="PHOSPHOLIPASE-LIKE PROTEIN-RELATED"/>
    <property type="match status" value="1"/>
</dbReference>
<keyword evidence="7" id="KW-0131">Cell cycle</keyword>
<proteinExistence type="predicted"/>
<name>A0AAU9LW72_9ASTR</name>
<organism evidence="10 11">
    <name type="scientific">Lactuca virosa</name>
    <dbReference type="NCBI Taxonomy" id="75947"/>
    <lineage>
        <taxon>Eukaryota</taxon>
        <taxon>Viridiplantae</taxon>
        <taxon>Streptophyta</taxon>
        <taxon>Embryophyta</taxon>
        <taxon>Tracheophyta</taxon>
        <taxon>Spermatophyta</taxon>
        <taxon>Magnoliopsida</taxon>
        <taxon>eudicotyledons</taxon>
        <taxon>Gunneridae</taxon>
        <taxon>Pentapetalae</taxon>
        <taxon>asterids</taxon>
        <taxon>campanulids</taxon>
        <taxon>Asterales</taxon>
        <taxon>Asteraceae</taxon>
        <taxon>Cichorioideae</taxon>
        <taxon>Cichorieae</taxon>
        <taxon>Lactucinae</taxon>
        <taxon>Lactuca</taxon>
    </lineage>
</organism>
<feature type="compositionally biased region" description="Basic residues" evidence="9">
    <location>
        <begin position="282"/>
        <end position="299"/>
    </location>
</feature>
<comment type="caution">
    <text evidence="10">The sequence shown here is derived from an EMBL/GenBank/DDBJ whole genome shotgun (WGS) entry which is preliminary data.</text>
</comment>
<evidence type="ECO:0008006" key="12">
    <source>
        <dbReference type="Google" id="ProtNLM"/>
    </source>
</evidence>
<evidence type="ECO:0000256" key="6">
    <source>
        <dbReference type="ARBA" id="ARBA00023242"/>
    </source>
</evidence>
<protein>
    <recommendedName>
        <fullName evidence="12">Phospholipase-like protein</fullName>
    </recommendedName>
</protein>
<dbReference type="GO" id="GO:0005634">
    <property type="term" value="C:nucleus"/>
    <property type="evidence" value="ECO:0007669"/>
    <property type="project" value="UniProtKB-SubCell"/>
</dbReference>
<dbReference type="Pfam" id="PF05278">
    <property type="entry name" value="PEARLI-4"/>
    <property type="match status" value="1"/>
</dbReference>
<evidence type="ECO:0000313" key="10">
    <source>
        <dbReference type="EMBL" id="CAH1420128.1"/>
    </source>
</evidence>
<keyword evidence="5" id="KW-0234">DNA repair</keyword>
<keyword evidence="11" id="KW-1185">Reference proteome</keyword>
<evidence type="ECO:0000313" key="11">
    <source>
        <dbReference type="Proteomes" id="UP001157418"/>
    </source>
</evidence>
<keyword evidence="2" id="KW-0132">Cell division</keyword>